<organism evidence="1 2">
    <name type="scientific">Fulvivirga imtechensis AK7</name>
    <dbReference type="NCBI Taxonomy" id="1237149"/>
    <lineage>
        <taxon>Bacteria</taxon>
        <taxon>Pseudomonadati</taxon>
        <taxon>Bacteroidota</taxon>
        <taxon>Cytophagia</taxon>
        <taxon>Cytophagales</taxon>
        <taxon>Fulvivirgaceae</taxon>
        <taxon>Fulvivirga</taxon>
    </lineage>
</organism>
<sequence>MDLDSLEDGLPEFVNKFYGLMVFFVCGDGFGELGRIV</sequence>
<protein>
    <submittedName>
        <fullName evidence="1">Uncharacterized protein</fullName>
    </submittedName>
</protein>
<keyword evidence="2" id="KW-1185">Reference proteome</keyword>
<dbReference type="AlphaFoldDB" id="L8JIB0"/>
<comment type="caution">
    <text evidence="1">The sequence shown here is derived from an EMBL/GenBank/DDBJ whole genome shotgun (WGS) entry which is preliminary data.</text>
</comment>
<accession>L8JIB0</accession>
<dbReference type="Proteomes" id="UP000011135">
    <property type="component" value="Unassembled WGS sequence"/>
</dbReference>
<reference evidence="1 2" key="1">
    <citation type="submission" date="2012-12" db="EMBL/GenBank/DDBJ databases">
        <title>Genome assembly of Fulvivirga imtechensis AK7.</title>
        <authorList>
            <person name="Nupur N."/>
            <person name="Khatri I."/>
            <person name="Kumar R."/>
            <person name="Subramanian S."/>
            <person name="Pinnaka A."/>
        </authorList>
    </citation>
    <scope>NUCLEOTIDE SEQUENCE [LARGE SCALE GENOMIC DNA]</scope>
    <source>
        <strain evidence="1 2">AK7</strain>
    </source>
</reference>
<proteinExistence type="predicted"/>
<gene>
    <name evidence="1" type="ORF">C900_00214</name>
</gene>
<evidence type="ECO:0000313" key="1">
    <source>
        <dbReference type="EMBL" id="ELR68611.1"/>
    </source>
</evidence>
<name>L8JIB0_9BACT</name>
<evidence type="ECO:0000313" key="2">
    <source>
        <dbReference type="Proteomes" id="UP000011135"/>
    </source>
</evidence>
<dbReference type="EMBL" id="AMZN01000103">
    <property type="protein sequence ID" value="ELR68611.1"/>
    <property type="molecule type" value="Genomic_DNA"/>
</dbReference>